<feature type="compositionally biased region" description="Basic and acidic residues" evidence="2">
    <location>
        <begin position="239"/>
        <end position="250"/>
    </location>
</feature>
<feature type="compositionally biased region" description="Basic and acidic residues" evidence="2">
    <location>
        <begin position="321"/>
        <end position="333"/>
    </location>
</feature>
<feature type="compositionally biased region" description="Basic and acidic residues" evidence="2">
    <location>
        <begin position="595"/>
        <end position="610"/>
    </location>
</feature>
<feature type="region of interest" description="Disordered" evidence="2">
    <location>
        <begin position="1531"/>
        <end position="1558"/>
    </location>
</feature>
<dbReference type="Proteomes" id="UP001497382">
    <property type="component" value="Unassembled WGS sequence"/>
</dbReference>
<name>A0AAV2BHW9_9ARAC</name>
<feature type="region of interest" description="Disordered" evidence="2">
    <location>
        <begin position="1"/>
        <end position="23"/>
    </location>
</feature>
<feature type="region of interest" description="Disordered" evidence="2">
    <location>
        <begin position="632"/>
        <end position="651"/>
    </location>
</feature>
<feature type="compositionally biased region" description="Low complexity" evidence="2">
    <location>
        <begin position="1280"/>
        <end position="1292"/>
    </location>
</feature>
<sequence length="1661" mass="188091">MSQIFPPSPKLPPSTANDESSLDDYEESLLDLGDEDVEYSHHLQHDHYNNNETCTSSVTTADWEEAESFMANSESFPISTPASSSGTSPLPGLSSHGVSPSINIANEQAFPFSIPEDPDQSLSSISDVLQVEKDFMDFVRSFPHNVATVPVEPHPSTVAVVKKPQSDSNAKVGLDHLDNLCKLMEQLSDLKETNVKLRRRIQYLEDIKTLQEIHKEMADERKLCSSGLSEDETQQLKNKSRDSEDSEQSKDSNIINEDTLEVPSSEQLLGLYRSKTANQINERGHKSRSAALNKERRERSKSVGHPSQSGKSKKRPSRWSKVKEVLGIEKNEELSANGSDGALNAEPAEEVYDKDKDKNNRKLSEHSKTYKLSGSKSHSSVLSSRSFSEAERQNTSTVLPIKKSGTLDSKTAQAAMESFEKEEMAKKSPKTPWGKMKTMIQIRRDNRQQKSESSSSSPRDVKPNKSPILTTEPATSGHSPNRRNQRGNHRSPYTDGGIDSTAGNNASRIDEKNLQRLDIGYSNEHRYRQKSPHKHNSRKSSVPQTESESKGMYEKSSPRNRPRDLENYIGMQDAPISKENCKRKKSKPRPLPLKYPDESAPHIDNEHEDPGMSPTSQRKWMWTKVKDVLKGSKREEDSHFSLSAPSSPASAAEALTFDFDLEKAKEEEAFNSSYQSPRVSDGGANPILLPNSSPSATVTELLRELQQNLSDDFNKKLEEWQRCRTEGFQKVTVGPEVERKDSFGRMRKISKPEKKLSTGEKLTKSSYHMPKKDLCWLEKEQQKVDREIIRLSKEKQKFEKRSFRLKQLKEAMTDGDGQKKEVLVKTSAGEFRFEGISDAFTKKLYEWETKKGVNPELSTIALLDESLKPPTETVISTVVSNSTRTSPEPLKPCFQVSRASSEPDLSTAQKDTNSSNQATRSKSGDTLLAGELDVVNLESDIPLSTQQEHRDGIHHTEDSYYSLLEENMFLLDQLKDKEEICSHLQNELERLDDKTEKTNRTHQEEIEKYRQKLWEIHMSRPRDLQGSLHLISELKSRIEELQKCSDKLKTDRERLEESFRYHSSQQARLADDLIRKMREMQVTGTSYGFSRGGSRRKWRKTLKCDPSSISKVHELSTQLLQQARDVEQTLMERTRQVCHLRWELLHRDMSAVLLQAALHRVTSQGEPVTILPTWDKRRNKFKNIKAWSVDTTTRRPSEDLVTDDWLQERLKQLTMSPYNDWTNIDFSANDLMATAHELKKETMRLATPRQDGVSDSEEKKSANWSADSEMADSDRYYDTGSAVNSRSSSFSSGPGGLRGSHSDTRLYERSRGLRRNSSSSMSCVEASDSSSLHDSDKMHYLLKKFPWRAQWRSMDNVSSSYSSRSSILEEENGKSLWRPVRSSSRGADALPQEDMTHAQMQQKYGSFKEADEESEEPKISSDWGSQCLITPRPIHLARISDNESDKDGYSSQLHSSQNAEGVISSMKYHPAETISTSSYPGGKSYLMQEKAFSFPQECKADVLIHGDDQTYFNTTDGSMESLDKYETAIRDEDLTISDGQNEPEYYEHRQSGAGGTFSYFEDTKQRTSNQIHSISNSGFSHNCGTGYSEDNRQQSRASSCSSLQEHGNTSMPGSPNISQFKYKGTKGFGRSPRLGYKREEEKLRSFTNIDENGTDDLEFGS</sequence>
<evidence type="ECO:0000256" key="1">
    <source>
        <dbReference type="SAM" id="Coils"/>
    </source>
</evidence>
<feature type="compositionally biased region" description="Basic and acidic residues" evidence="2">
    <location>
        <begin position="547"/>
        <end position="566"/>
    </location>
</feature>
<evidence type="ECO:0000313" key="4">
    <source>
        <dbReference type="Proteomes" id="UP001497382"/>
    </source>
</evidence>
<evidence type="ECO:0000313" key="3">
    <source>
        <dbReference type="EMBL" id="CAL1295811.1"/>
    </source>
</evidence>
<feature type="region of interest" description="Disordered" evidence="2">
    <location>
        <begin position="75"/>
        <end position="99"/>
    </location>
</feature>
<feature type="region of interest" description="Disordered" evidence="2">
    <location>
        <begin position="275"/>
        <end position="620"/>
    </location>
</feature>
<feature type="compositionally biased region" description="Low complexity" evidence="2">
    <location>
        <begin position="373"/>
        <end position="387"/>
    </location>
</feature>
<feature type="compositionally biased region" description="Basic residues" evidence="2">
    <location>
        <begin position="311"/>
        <end position="320"/>
    </location>
</feature>
<evidence type="ECO:0000256" key="2">
    <source>
        <dbReference type="SAM" id="MobiDB-lite"/>
    </source>
</evidence>
<feature type="compositionally biased region" description="Low complexity" evidence="2">
    <location>
        <begin position="79"/>
        <end position="95"/>
    </location>
</feature>
<keyword evidence="4" id="KW-1185">Reference proteome</keyword>
<feature type="compositionally biased region" description="Basic residues" evidence="2">
    <location>
        <begin position="480"/>
        <end position="489"/>
    </location>
</feature>
<dbReference type="EMBL" id="CAXIEN010000380">
    <property type="protein sequence ID" value="CAL1295811.1"/>
    <property type="molecule type" value="Genomic_DNA"/>
</dbReference>
<feature type="compositionally biased region" description="Pro residues" evidence="2">
    <location>
        <begin position="1"/>
        <end position="12"/>
    </location>
</feature>
<feature type="compositionally biased region" description="Basic residues" evidence="2">
    <location>
        <begin position="527"/>
        <end position="538"/>
    </location>
</feature>
<protein>
    <submittedName>
        <fullName evidence="3">Uncharacterized protein</fullName>
    </submittedName>
</protein>
<feature type="compositionally biased region" description="Polar residues" evidence="2">
    <location>
        <begin position="897"/>
        <end position="921"/>
    </location>
</feature>
<feature type="region of interest" description="Disordered" evidence="2">
    <location>
        <begin position="1403"/>
        <end position="1426"/>
    </location>
</feature>
<feature type="region of interest" description="Disordered" evidence="2">
    <location>
        <begin position="878"/>
        <end position="925"/>
    </location>
</feature>
<proteinExistence type="predicted"/>
<feature type="region of interest" description="Disordered" evidence="2">
    <location>
        <begin position="668"/>
        <end position="692"/>
    </location>
</feature>
<feature type="compositionally biased region" description="Low complexity" evidence="2">
    <location>
        <begin position="641"/>
        <end position="651"/>
    </location>
</feature>
<feature type="region of interest" description="Disordered" evidence="2">
    <location>
        <begin position="1585"/>
        <end position="1636"/>
    </location>
</feature>
<feature type="compositionally biased region" description="Polar residues" evidence="2">
    <location>
        <begin position="251"/>
        <end position="261"/>
    </location>
</feature>
<feature type="compositionally biased region" description="Basic and acidic residues" evidence="2">
    <location>
        <begin position="1300"/>
        <end position="1311"/>
    </location>
</feature>
<gene>
    <name evidence="3" type="ORF">LARSCL_LOCUS19486</name>
</gene>
<feature type="compositionally biased region" description="Basic and acidic residues" evidence="2">
    <location>
        <begin position="351"/>
        <end position="368"/>
    </location>
</feature>
<feature type="region of interest" description="Disordered" evidence="2">
    <location>
        <begin position="742"/>
        <end position="763"/>
    </location>
</feature>
<feature type="coiled-coil region" evidence="1">
    <location>
        <begin position="974"/>
        <end position="1058"/>
    </location>
</feature>
<organism evidence="3 4">
    <name type="scientific">Larinioides sclopetarius</name>
    <dbReference type="NCBI Taxonomy" id="280406"/>
    <lineage>
        <taxon>Eukaryota</taxon>
        <taxon>Metazoa</taxon>
        <taxon>Ecdysozoa</taxon>
        <taxon>Arthropoda</taxon>
        <taxon>Chelicerata</taxon>
        <taxon>Arachnida</taxon>
        <taxon>Araneae</taxon>
        <taxon>Araneomorphae</taxon>
        <taxon>Entelegynae</taxon>
        <taxon>Araneoidea</taxon>
        <taxon>Araneidae</taxon>
        <taxon>Larinioides</taxon>
    </lineage>
</organism>
<accession>A0AAV2BHW9</accession>
<reference evidence="3 4" key="1">
    <citation type="submission" date="2024-04" db="EMBL/GenBank/DDBJ databases">
        <authorList>
            <person name="Rising A."/>
            <person name="Reimegard J."/>
            <person name="Sonavane S."/>
            <person name="Akerstrom W."/>
            <person name="Nylinder S."/>
            <person name="Hedman E."/>
            <person name="Kallberg Y."/>
        </authorList>
    </citation>
    <scope>NUCLEOTIDE SEQUENCE [LARGE SCALE GENOMIC DNA]</scope>
</reference>
<feature type="compositionally biased region" description="Polar residues" evidence="2">
    <location>
        <begin position="467"/>
        <end position="479"/>
    </location>
</feature>
<feature type="region of interest" description="Disordered" evidence="2">
    <location>
        <begin position="1245"/>
        <end position="1331"/>
    </location>
</feature>
<comment type="caution">
    <text evidence="3">The sequence shown here is derived from an EMBL/GenBank/DDBJ whole genome shotgun (WGS) entry which is preliminary data.</text>
</comment>
<keyword evidence="1" id="KW-0175">Coiled coil</keyword>
<feature type="region of interest" description="Disordered" evidence="2">
    <location>
        <begin position="224"/>
        <end position="261"/>
    </location>
</feature>
<feature type="compositionally biased region" description="Polar residues" evidence="2">
    <location>
        <begin position="1594"/>
        <end position="1619"/>
    </location>
</feature>